<dbReference type="EMBL" id="WQRF01000003">
    <property type="protein sequence ID" value="MVS99621.1"/>
    <property type="molecule type" value="Genomic_DNA"/>
</dbReference>
<gene>
    <name evidence="3" type="ORF">GO014_11365</name>
</gene>
<dbReference type="InterPro" id="IPR014729">
    <property type="entry name" value="Rossmann-like_a/b/a_fold"/>
</dbReference>
<reference evidence="3 4" key="1">
    <citation type="submission" date="2019-12" db="EMBL/GenBank/DDBJ databases">
        <title>Devosia maris sp. nov., isolated from the deep seawater.</title>
        <authorList>
            <person name="Liu Y."/>
        </authorList>
    </citation>
    <scope>NUCLEOTIDE SEQUENCE [LARGE SCALE GENOMIC DNA]</scope>
    <source>
        <strain evidence="3 4">L53-10-65</strain>
    </source>
</reference>
<name>A0A7X3K3T6_9HYPH</name>
<feature type="domain" description="DUF218" evidence="2">
    <location>
        <begin position="79"/>
        <end position="245"/>
    </location>
</feature>
<dbReference type="Gene3D" id="3.40.50.620">
    <property type="entry name" value="HUPs"/>
    <property type="match status" value="1"/>
</dbReference>
<dbReference type="GO" id="GO:0043164">
    <property type="term" value="P:Gram-negative-bacterium-type cell wall biogenesis"/>
    <property type="evidence" value="ECO:0007669"/>
    <property type="project" value="TreeGrafter"/>
</dbReference>
<dbReference type="GO" id="GO:0000270">
    <property type="term" value="P:peptidoglycan metabolic process"/>
    <property type="evidence" value="ECO:0007669"/>
    <property type="project" value="TreeGrafter"/>
</dbReference>
<evidence type="ECO:0000259" key="2">
    <source>
        <dbReference type="Pfam" id="PF02698"/>
    </source>
</evidence>
<dbReference type="AlphaFoldDB" id="A0A7X3K3T6"/>
<evidence type="ECO:0000313" key="3">
    <source>
        <dbReference type="EMBL" id="MVS99621.1"/>
    </source>
</evidence>
<dbReference type="InterPro" id="IPR003848">
    <property type="entry name" value="DUF218"/>
</dbReference>
<feature type="transmembrane region" description="Helical" evidence="1">
    <location>
        <begin position="12"/>
        <end position="32"/>
    </location>
</feature>
<dbReference type="RefSeq" id="WP_157290448.1">
    <property type="nucleotide sequence ID" value="NZ_WQRF01000003.1"/>
</dbReference>
<comment type="caution">
    <text evidence="3">The sequence shown here is derived from an EMBL/GenBank/DDBJ whole genome shotgun (WGS) entry which is preliminary data.</text>
</comment>
<dbReference type="PANTHER" id="PTHR30336">
    <property type="entry name" value="INNER MEMBRANE PROTEIN, PROBABLE PERMEASE"/>
    <property type="match status" value="1"/>
</dbReference>
<protein>
    <submittedName>
        <fullName evidence="3">YdcF family protein</fullName>
    </submittedName>
</protein>
<dbReference type="InterPro" id="IPR051599">
    <property type="entry name" value="Cell_Envelope_Assoc"/>
</dbReference>
<keyword evidence="1" id="KW-1133">Transmembrane helix</keyword>
<organism evidence="3 4">
    <name type="scientific">Devosia marina</name>
    <dbReference type="NCBI Taxonomy" id="2683198"/>
    <lineage>
        <taxon>Bacteria</taxon>
        <taxon>Pseudomonadati</taxon>
        <taxon>Pseudomonadota</taxon>
        <taxon>Alphaproteobacteria</taxon>
        <taxon>Hyphomicrobiales</taxon>
        <taxon>Devosiaceae</taxon>
        <taxon>Devosia</taxon>
    </lineage>
</organism>
<keyword evidence="4" id="KW-1185">Reference proteome</keyword>
<keyword evidence="1" id="KW-0812">Transmembrane</keyword>
<sequence>MFFVVSKLFWLVAQPISIVLLLIVLGSLLVAFGRRRLALAALVLAIGVLGLASLTNFGAVIIRPLEERFAVPVLPERVDAIVMLGGATVSRISGARQTVAMNDAGERLSTTLWLALRFPQARIVLSGGGGLLSAEGESEAETARRFFVGLGIDEERLVLEGQSRNTIENARFTQSLLAETGGTTVLVTSAFHIPRSVGLFRAEAVSVLPWPTDFRSTGKESFGFDLADLGRNLDTTSTAMREWIGLTVYWATGQIDTWFPAP</sequence>
<dbReference type="GO" id="GO:0005886">
    <property type="term" value="C:plasma membrane"/>
    <property type="evidence" value="ECO:0007669"/>
    <property type="project" value="TreeGrafter"/>
</dbReference>
<dbReference type="PANTHER" id="PTHR30336:SF4">
    <property type="entry name" value="ENVELOPE BIOGENESIS FACTOR ELYC"/>
    <property type="match status" value="1"/>
</dbReference>
<dbReference type="Proteomes" id="UP000438106">
    <property type="component" value="Unassembled WGS sequence"/>
</dbReference>
<evidence type="ECO:0000313" key="4">
    <source>
        <dbReference type="Proteomes" id="UP000438106"/>
    </source>
</evidence>
<evidence type="ECO:0000256" key="1">
    <source>
        <dbReference type="SAM" id="Phobius"/>
    </source>
</evidence>
<dbReference type="CDD" id="cd06259">
    <property type="entry name" value="YdcF-like"/>
    <property type="match status" value="1"/>
</dbReference>
<feature type="transmembrane region" description="Helical" evidence="1">
    <location>
        <begin position="39"/>
        <end position="62"/>
    </location>
</feature>
<keyword evidence="1" id="KW-0472">Membrane</keyword>
<accession>A0A7X3K3T6</accession>
<proteinExistence type="predicted"/>
<dbReference type="Pfam" id="PF02698">
    <property type="entry name" value="DUF218"/>
    <property type="match status" value="1"/>
</dbReference>